<evidence type="ECO:0000256" key="1">
    <source>
        <dbReference type="SAM" id="MobiDB-lite"/>
    </source>
</evidence>
<dbReference type="VEuPathDB" id="ToxoDB:TGRUB_244710"/>
<dbReference type="AlphaFoldDB" id="A0A086LUQ1"/>
<dbReference type="EMBL" id="AFYV02001937">
    <property type="protein sequence ID" value="KFG60369.1"/>
    <property type="molecule type" value="Genomic_DNA"/>
</dbReference>
<feature type="region of interest" description="Disordered" evidence="1">
    <location>
        <begin position="59"/>
        <end position="89"/>
    </location>
</feature>
<gene>
    <name evidence="2" type="ORF">TGRUB_244710</name>
</gene>
<proteinExistence type="predicted"/>
<accession>A0A086LUQ1</accession>
<organism evidence="2 3">
    <name type="scientific">Toxoplasma gondii RUB</name>
    <dbReference type="NCBI Taxonomy" id="935652"/>
    <lineage>
        <taxon>Eukaryota</taxon>
        <taxon>Sar</taxon>
        <taxon>Alveolata</taxon>
        <taxon>Apicomplexa</taxon>
        <taxon>Conoidasida</taxon>
        <taxon>Coccidia</taxon>
        <taxon>Eucoccidiorida</taxon>
        <taxon>Eimeriorina</taxon>
        <taxon>Sarcocystidae</taxon>
        <taxon>Toxoplasma</taxon>
    </lineage>
</organism>
<comment type="caution">
    <text evidence="2">The sequence shown here is derived from an EMBL/GenBank/DDBJ whole genome shotgun (WGS) entry which is preliminary data.</text>
</comment>
<protein>
    <submittedName>
        <fullName evidence="2">Uncharacterized protein</fullName>
    </submittedName>
</protein>
<reference evidence="2 3" key="1">
    <citation type="submission" date="2014-05" db="EMBL/GenBank/DDBJ databases">
        <authorList>
            <person name="Sibley D."/>
            <person name="Venepally P."/>
            <person name="Karamycheva S."/>
            <person name="Hadjithomas M."/>
            <person name="Khan A."/>
            <person name="Brunk B."/>
            <person name="Roos D."/>
            <person name="Caler E."/>
            <person name="Lorenzi H."/>
        </authorList>
    </citation>
    <scope>NUCLEOTIDE SEQUENCE [LARGE SCALE GENOMIC DNA]</scope>
    <source>
        <strain evidence="2 3">RUB</strain>
    </source>
</reference>
<evidence type="ECO:0000313" key="2">
    <source>
        <dbReference type="EMBL" id="KFG60369.1"/>
    </source>
</evidence>
<feature type="compositionally biased region" description="Basic and acidic residues" evidence="1">
    <location>
        <begin position="75"/>
        <end position="89"/>
    </location>
</feature>
<sequence length="165" mass="18290">MSGAQRLTFCSYFQRSPRAHHIDQGVIQRDATGTSLPGVHIVASPDDSSPEIWQNKAGRVTGSGRATPVNQCHGNQREPEREPSKGSLREATKDIFAWLPKQKSDSFSETCVPLFGKRNKNEEPDCSSLAALVARDLRQTETNEEPQVLPGVTSPSFWKKANWKT</sequence>
<evidence type="ECO:0000313" key="3">
    <source>
        <dbReference type="Proteomes" id="UP000028834"/>
    </source>
</evidence>
<dbReference type="OrthoDB" id="10275911at2759"/>
<dbReference type="Proteomes" id="UP000028834">
    <property type="component" value="Unassembled WGS sequence"/>
</dbReference>
<name>A0A086LUQ1_TOXGO</name>